<protein>
    <recommendedName>
        <fullName evidence="3">DUF4393 domain-containing protein</fullName>
    </recommendedName>
</protein>
<dbReference type="EMBL" id="CP003348">
    <property type="protein sequence ID" value="AFL99290.1"/>
    <property type="molecule type" value="Genomic_DNA"/>
</dbReference>
<gene>
    <name evidence="1" type="ordered locus">Desde_0847</name>
</gene>
<keyword evidence="2" id="KW-1185">Reference proteome</keyword>
<dbReference type="KEGG" id="ddh:Desde_0847"/>
<sequence>MRVGTRREFTGRYKKWCAVKRAYSEDVERNIMSSTTKELMIGVLKSGLSAIPVAGGALNEVLFEIRGRIAQQRLNDFTNSFIDSIRDLGIYIDKEKITSENFNDIYFSIVKRVVETNCKYKLEIFKNILIGNIQRTYKSDFRETYLDLIMKLDFVEIEILEMFKDTGRSGSMDITSESIAVVSTLTSKSCKEVIKERIKECSPDLTTLETEGKYEYYICDLISKSLLIDSKTTGNTHRDLGKEGLTVLYITDFGKEFLKFIRVGF</sequence>
<reference evidence="2" key="1">
    <citation type="submission" date="2012-06" db="EMBL/GenBank/DDBJ databases">
        <title>Complete sequence of Desulfitobacterium dehalogenans ATCC 51507.</title>
        <authorList>
            <person name="Lucas S."/>
            <person name="Han J."/>
            <person name="Lapidus A."/>
            <person name="Cheng J.-F."/>
            <person name="Goodwin L."/>
            <person name="Pitluck S."/>
            <person name="Peters L."/>
            <person name="Ovchinnikova G."/>
            <person name="Teshima H."/>
            <person name="Detter J.C."/>
            <person name="Han C."/>
            <person name="Tapia R."/>
            <person name="Land M."/>
            <person name="Hauser L."/>
            <person name="Kyrpides N."/>
            <person name="Ivanova N."/>
            <person name="Pagani I."/>
            <person name="Kruse T."/>
            <person name="de Vos W.M."/>
            <person name="Smidt H."/>
            <person name="Woyke T."/>
        </authorList>
    </citation>
    <scope>NUCLEOTIDE SEQUENCE [LARGE SCALE GENOMIC DNA]</scope>
    <source>
        <strain evidence="2">ATCC 51507 / DSM 9161 / JW/IU-DC1</strain>
    </source>
</reference>
<proteinExistence type="predicted"/>
<reference evidence="1 2" key="2">
    <citation type="journal article" date="2015" name="J. Bacteriol.">
        <title>Genomic, proteomic, and biochemical analysis of the organohalide respiratory pathway in Desulfitobacterium dehalogenans.</title>
        <authorList>
            <person name="Kruse T."/>
            <person name="van de Pas B.A."/>
            <person name="Atteia A."/>
            <person name="Krab K."/>
            <person name="Hagen W.R."/>
            <person name="Goodwin L."/>
            <person name="Chain P."/>
            <person name="Boeren S."/>
            <person name="Maphosa F."/>
            <person name="Schraa G."/>
            <person name="de Vos W.M."/>
            <person name="van der Oost J."/>
            <person name="Smidt H."/>
            <person name="Stams A.J."/>
        </authorList>
    </citation>
    <scope>NUCLEOTIDE SEQUENCE [LARGE SCALE GENOMIC DNA]</scope>
    <source>
        <strain evidence="2">ATCC 51507 / DSM 9161 / JW/IU-DC1</strain>
    </source>
</reference>
<evidence type="ECO:0000313" key="2">
    <source>
        <dbReference type="Proteomes" id="UP000006053"/>
    </source>
</evidence>
<dbReference type="AlphaFoldDB" id="I4A5Q6"/>
<evidence type="ECO:0008006" key="3">
    <source>
        <dbReference type="Google" id="ProtNLM"/>
    </source>
</evidence>
<dbReference type="Proteomes" id="UP000006053">
    <property type="component" value="Chromosome"/>
</dbReference>
<dbReference type="STRING" id="756499.Desde_0847"/>
<evidence type="ECO:0000313" key="1">
    <source>
        <dbReference type="EMBL" id="AFL99290.1"/>
    </source>
</evidence>
<dbReference type="HOGENOM" id="CLU_1048585_0_0_9"/>
<dbReference type="OrthoDB" id="787297at2"/>
<dbReference type="eggNOG" id="ENOG5033D5G">
    <property type="taxonomic scope" value="Bacteria"/>
</dbReference>
<accession>I4A5Q6</accession>
<organism evidence="1 2">
    <name type="scientific">Desulfitobacterium dehalogenans (strain ATCC 51507 / DSM 9161 / JW/IU-DC1)</name>
    <dbReference type="NCBI Taxonomy" id="756499"/>
    <lineage>
        <taxon>Bacteria</taxon>
        <taxon>Bacillati</taxon>
        <taxon>Bacillota</taxon>
        <taxon>Clostridia</taxon>
        <taxon>Eubacteriales</taxon>
        <taxon>Desulfitobacteriaceae</taxon>
        <taxon>Desulfitobacterium</taxon>
    </lineage>
</organism>
<name>I4A5Q6_DESDJ</name>
<dbReference type="RefSeq" id="WP_014792784.1">
    <property type="nucleotide sequence ID" value="NC_018017.1"/>
</dbReference>